<proteinExistence type="predicted"/>
<evidence type="ECO:0000313" key="3">
    <source>
        <dbReference type="EMBL" id="SDS49168.1"/>
    </source>
</evidence>
<dbReference type="Gene3D" id="3.30.300.30">
    <property type="match status" value="1"/>
</dbReference>
<dbReference type="GO" id="GO:0016878">
    <property type="term" value="F:acid-thiol ligase activity"/>
    <property type="evidence" value="ECO:0007669"/>
    <property type="project" value="UniProtKB-ARBA"/>
</dbReference>
<dbReference type="PANTHER" id="PTHR43767">
    <property type="entry name" value="LONG-CHAIN-FATTY-ACID--COA LIGASE"/>
    <property type="match status" value="1"/>
</dbReference>
<feature type="domain" description="AMP-dependent synthetase/ligase" evidence="1">
    <location>
        <begin position="26"/>
        <end position="412"/>
    </location>
</feature>
<organism evidence="3 4">
    <name type="scientific">Brevibacterium sandarakinum</name>
    <dbReference type="NCBI Taxonomy" id="629680"/>
    <lineage>
        <taxon>Bacteria</taxon>
        <taxon>Bacillati</taxon>
        <taxon>Actinomycetota</taxon>
        <taxon>Actinomycetes</taxon>
        <taxon>Micrococcales</taxon>
        <taxon>Brevibacteriaceae</taxon>
        <taxon>Brevibacterium</taxon>
    </lineage>
</organism>
<dbReference type="InterPro" id="IPR042099">
    <property type="entry name" value="ANL_N_sf"/>
</dbReference>
<dbReference type="InterPro" id="IPR045851">
    <property type="entry name" value="AMP-bd_C_sf"/>
</dbReference>
<keyword evidence="4" id="KW-1185">Reference proteome</keyword>
<name>A0A1H1SMV6_BRESA</name>
<dbReference type="InterPro" id="IPR025110">
    <property type="entry name" value="AMP-bd_C"/>
</dbReference>
<evidence type="ECO:0000259" key="1">
    <source>
        <dbReference type="Pfam" id="PF00501"/>
    </source>
</evidence>
<feature type="domain" description="AMP-binding enzyme C-terminal" evidence="2">
    <location>
        <begin position="463"/>
        <end position="537"/>
    </location>
</feature>
<dbReference type="OrthoDB" id="9803968at2"/>
<dbReference type="Pfam" id="PF13193">
    <property type="entry name" value="AMP-binding_C"/>
    <property type="match status" value="1"/>
</dbReference>
<dbReference type="Proteomes" id="UP000199700">
    <property type="component" value="Chromosome"/>
</dbReference>
<gene>
    <name evidence="3" type="ORF">SAMN04489751_2140</name>
</gene>
<keyword evidence="3" id="KW-0436">Ligase</keyword>
<accession>A0A1H1SMV6</accession>
<dbReference type="InterPro" id="IPR000873">
    <property type="entry name" value="AMP-dep_synth/lig_dom"/>
</dbReference>
<dbReference type="SUPFAM" id="SSF56801">
    <property type="entry name" value="Acetyl-CoA synthetase-like"/>
    <property type="match status" value="1"/>
</dbReference>
<dbReference type="EMBL" id="LT629739">
    <property type="protein sequence ID" value="SDS49168.1"/>
    <property type="molecule type" value="Genomic_DNA"/>
</dbReference>
<reference evidence="3" key="1">
    <citation type="submission" date="2016-10" db="EMBL/GenBank/DDBJ databases">
        <authorList>
            <person name="Varghese N."/>
            <person name="Submissions S."/>
        </authorList>
    </citation>
    <scope>NUCLEOTIDE SEQUENCE [LARGE SCALE GENOMIC DNA]</scope>
    <source>
        <strain evidence="3">DSM 22082</strain>
    </source>
</reference>
<protein>
    <submittedName>
        <fullName evidence="3">Acyl-CoA synthetase (AMP-forming)/AMP-acid ligase II</fullName>
    </submittedName>
</protein>
<dbReference type="AlphaFoldDB" id="A0A1H1SMV6"/>
<dbReference type="Gene3D" id="3.40.50.12780">
    <property type="entry name" value="N-terminal domain of ligase-like"/>
    <property type="match status" value="1"/>
</dbReference>
<dbReference type="InterPro" id="IPR050237">
    <property type="entry name" value="ATP-dep_AMP-bd_enzyme"/>
</dbReference>
<evidence type="ECO:0000259" key="2">
    <source>
        <dbReference type="Pfam" id="PF13193"/>
    </source>
</evidence>
<dbReference type="STRING" id="629680.SAMN04489751_2140"/>
<dbReference type="Pfam" id="PF00501">
    <property type="entry name" value="AMP-binding"/>
    <property type="match status" value="1"/>
</dbReference>
<dbReference type="RefSeq" id="WP_092105481.1">
    <property type="nucleotide sequence ID" value="NZ_LT629739.1"/>
</dbReference>
<evidence type="ECO:0000313" key="4">
    <source>
        <dbReference type="Proteomes" id="UP000199700"/>
    </source>
</evidence>
<sequence>MDIDVENLVGRRAGQRWNRVSVGDLFERNTWARPDHPAIIGQPDAYSAPQFSTLSYAQADELGNRVANALLVDGARRGDRVLLYCSNSVEALVTMVGIAKAGLVAVPVNPMLADSVLNWVVELTEPATAVIDAEFADRAAPVLDAGGVQIGCVIEIGGSISAQTSFEEWVRDASPVEPEVDIHGDDIWSLVFTSGTTAMPKASMNSHVYSYFSAYSYGMSVTRGLGYEDELVTITHLPIIFHCGHNSVPFAAFVSGGTLVLGRRPDSRAIAEGITRTRATSAWLGSPSWVDEVVEAALADSEQLDMSSVRVAMFSWGAMRPKMASRLREACGDDVEMLEVFGQTESMSCFRFWPGREPEKFAESIHGTNHVGRPTPILAADIHDANGASLKGQSGVPGEAVYRSPAISAGYYHDEAATREALRDGWFHSGDSCTYNPDGSQVMVDRYKDIIKSGGENVSSIRVEGVLAEHPAVARAAVIALPDAHWGEAVTAVIVLREGGSATAQEIIDFARRDLGGHETPKRVVFRAEMPTTVGGKLMKFRLREELAEELS</sequence>
<dbReference type="PANTHER" id="PTHR43767:SF1">
    <property type="entry name" value="NONRIBOSOMAL PEPTIDE SYNTHASE PES1 (EUROFUNG)-RELATED"/>
    <property type="match status" value="1"/>
</dbReference>